<proteinExistence type="inferred from homology"/>
<dbReference type="PANTHER" id="PTHR42913:SF9">
    <property type="entry name" value="SLR1591 PROTEIN"/>
    <property type="match status" value="1"/>
</dbReference>
<keyword evidence="3" id="KW-0285">Flavoprotein</keyword>
<evidence type="ECO:0000259" key="6">
    <source>
        <dbReference type="Pfam" id="PF07992"/>
    </source>
</evidence>
<dbReference type="InterPro" id="IPR023753">
    <property type="entry name" value="FAD/NAD-binding_dom"/>
</dbReference>
<name>A0A2P7Q1E2_9FIRM</name>
<keyword evidence="4" id="KW-0274">FAD</keyword>
<dbReference type="PANTHER" id="PTHR42913">
    <property type="entry name" value="APOPTOSIS-INDUCING FACTOR 1"/>
    <property type="match status" value="1"/>
</dbReference>
<dbReference type="Pfam" id="PF07992">
    <property type="entry name" value="Pyr_redox_2"/>
    <property type="match status" value="1"/>
</dbReference>
<evidence type="ECO:0000256" key="2">
    <source>
        <dbReference type="ARBA" id="ARBA00005272"/>
    </source>
</evidence>
<dbReference type="Gene3D" id="3.50.50.100">
    <property type="match status" value="1"/>
</dbReference>
<dbReference type="RefSeq" id="WP_170062441.1">
    <property type="nucleotide sequence ID" value="NZ_JYGE01000003.1"/>
</dbReference>
<gene>
    <name evidence="7" type="ORF">UF10_03815</name>
</gene>
<sequence>MKKIVLAGGGHGHINILKELAKDPLVDFEVCLITDFNKQYYSGMLPAFVEGIYKEEEISFDVKQLCENANISYINEKIIRIDADKKMVSTISMEDYIHIKEKPSSYKKKWYLENESKINNYEFDFISMNLGSYSKRYFQIDSRNSSYVKPICEIVDFKNLLDYKEKFIDKLSLKEMIIIGSGASAIELAISINIRYPNINIKMISSSKELASRFNRKSKSKLKEILKSKEISLQLNEELIDVDRENKRIKTSKGYYSYDYLIISSGVEACDIEYRAYETTEDNYILVDDNLCANEFSICMGDMISLKSNPNMPKAGVFAIRQAPILYKNLKNMISNKEASYKYTVQKKYLQILNCGSKKAIINYGNISVYGHLAWLLKNNIDKKYMKR</sequence>
<keyword evidence="8" id="KW-1185">Reference proteome</keyword>
<dbReference type="Proteomes" id="UP000241434">
    <property type="component" value="Unassembled WGS sequence"/>
</dbReference>
<protein>
    <recommendedName>
        <fullName evidence="6">FAD/NAD(P)-binding domain-containing protein</fullName>
    </recommendedName>
</protein>
<comment type="caution">
    <text evidence="7">The sequence shown here is derived from an EMBL/GenBank/DDBJ whole genome shotgun (WGS) entry which is preliminary data.</text>
</comment>
<reference evidence="7" key="1">
    <citation type="thesis" date="2015" institute="Rutgers" country="The State University of New Jersey, 14 College Farm Rd., New Brunswick, NJ, USA">
        <title>Ammonia toxicity in bacteria and its implications for treatment of and resource recovery from highly nitrogenous organic wastes.</title>
        <authorList>
            <person name="Luther A.K."/>
        </authorList>
    </citation>
    <scope>NUCLEOTIDE SEQUENCE</scope>
    <source>
        <strain evidence="7">RT-10B</strain>
    </source>
</reference>
<evidence type="ECO:0000313" key="8">
    <source>
        <dbReference type="Proteomes" id="UP000241434"/>
    </source>
</evidence>
<keyword evidence="5" id="KW-0560">Oxidoreductase</keyword>
<evidence type="ECO:0000256" key="1">
    <source>
        <dbReference type="ARBA" id="ARBA00001974"/>
    </source>
</evidence>
<dbReference type="GO" id="GO:0003955">
    <property type="term" value="F:NAD(P)H dehydrogenase (quinone) activity"/>
    <property type="evidence" value="ECO:0007669"/>
    <property type="project" value="TreeGrafter"/>
</dbReference>
<comment type="cofactor">
    <cofactor evidence="1">
        <name>FAD</name>
        <dbReference type="ChEBI" id="CHEBI:57692"/>
    </cofactor>
</comment>
<evidence type="ECO:0000256" key="5">
    <source>
        <dbReference type="ARBA" id="ARBA00023002"/>
    </source>
</evidence>
<organism evidence="7 8">
    <name type="scientific">Peptostreptococcus russellii</name>
    <dbReference type="NCBI Taxonomy" id="215200"/>
    <lineage>
        <taxon>Bacteria</taxon>
        <taxon>Bacillati</taxon>
        <taxon>Bacillota</taxon>
        <taxon>Clostridia</taxon>
        <taxon>Peptostreptococcales</taxon>
        <taxon>Peptostreptococcaceae</taxon>
        <taxon>Peptostreptococcus</taxon>
    </lineage>
</organism>
<evidence type="ECO:0000256" key="3">
    <source>
        <dbReference type="ARBA" id="ARBA00022630"/>
    </source>
</evidence>
<dbReference type="InterPro" id="IPR051169">
    <property type="entry name" value="NADH-Q_oxidoreductase"/>
</dbReference>
<evidence type="ECO:0000313" key="7">
    <source>
        <dbReference type="EMBL" id="PSJ31760.1"/>
    </source>
</evidence>
<dbReference type="EMBL" id="JYGE01000003">
    <property type="protein sequence ID" value="PSJ31760.1"/>
    <property type="molecule type" value="Genomic_DNA"/>
</dbReference>
<evidence type="ECO:0000256" key="4">
    <source>
        <dbReference type="ARBA" id="ARBA00022827"/>
    </source>
</evidence>
<dbReference type="InterPro" id="IPR036188">
    <property type="entry name" value="FAD/NAD-bd_sf"/>
</dbReference>
<accession>A0A2P7Q1E2</accession>
<feature type="domain" description="FAD/NAD(P)-binding" evidence="6">
    <location>
        <begin position="3"/>
        <end position="298"/>
    </location>
</feature>
<dbReference type="AlphaFoldDB" id="A0A2P7Q1E2"/>
<dbReference type="GO" id="GO:0019646">
    <property type="term" value="P:aerobic electron transport chain"/>
    <property type="evidence" value="ECO:0007669"/>
    <property type="project" value="TreeGrafter"/>
</dbReference>
<dbReference type="SUPFAM" id="SSF51905">
    <property type="entry name" value="FAD/NAD(P)-binding domain"/>
    <property type="match status" value="2"/>
</dbReference>
<comment type="similarity">
    <text evidence="2">Belongs to the NADH dehydrogenase family.</text>
</comment>